<evidence type="ECO:0000256" key="3">
    <source>
        <dbReference type="ARBA" id="ARBA00022692"/>
    </source>
</evidence>
<proteinExistence type="inferred from homology"/>
<dbReference type="GO" id="GO:0015562">
    <property type="term" value="F:efflux transmembrane transporter activity"/>
    <property type="evidence" value="ECO:0007669"/>
    <property type="project" value="InterPro"/>
</dbReference>
<comment type="caution">
    <text evidence="9">The sequence shown here is derived from an EMBL/GenBank/DDBJ whole genome shotgun (WGS) entry which is preliminary data.</text>
</comment>
<reference evidence="9 10" key="1">
    <citation type="journal article" date="2019" name="Syst. Appl. Microbiol.">
        <title>New species of pathogenic Pseudomonas isolated from citrus in Tunisia: Proposal of Pseudomonas kairouanensis sp. nov. and Pseudomonas nabeulensis sp. nov.</title>
        <authorList>
            <person name="Oueslati M."/>
            <person name="Mulet M."/>
            <person name="Gomila M."/>
            <person name="Berge O."/>
            <person name="Hajlaoui M.R."/>
            <person name="Lalucat J."/>
            <person name="Sadfi-Zouaoui N."/>
            <person name="Garcia-Valdes E."/>
        </authorList>
    </citation>
    <scope>NUCLEOTIDE SEQUENCE [LARGE SCALE GENOMIC DNA]</scope>
    <source>
        <strain evidence="9 10">E10B</strain>
    </source>
</reference>
<keyword evidence="2 8" id="KW-1134">Transmembrane beta strand</keyword>
<evidence type="ECO:0000256" key="2">
    <source>
        <dbReference type="ARBA" id="ARBA00022452"/>
    </source>
</evidence>
<gene>
    <name evidence="9" type="ORF">DYL61_16600</name>
</gene>
<dbReference type="GO" id="GO:0009279">
    <property type="term" value="C:cell outer membrane"/>
    <property type="evidence" value="ECO:0007669"/>
    <property type="project" value="UniProtKB-SubCell"/>
</dbReference>
<keyword evidence="7 8" id="KW-0449">Lipoprotein</keyword>
<comment type="similarity">
    <text evidence="1 8">Belongs to the outer membrane factor (OMF) (TC 1.B.17) family.</text>
</comment>
<dbReference type="PANTHER" id="PTHR30203:SF25">
    <property type="entry name" value="OUTER MEMBRANE PROTEIN-RELATED"/>
    <property type="match status" value="1"/>
</dbReference>
<sequence>MRTFQYAIGRNHPRSMLSLLLIACLVGCTTVGPDYRAQDLNLPVGWHEPQPSFPTSNQESLQSWWRSFNDPMLDQLVAQALAKNQDLDIALARLQQARAERVQIAAGKGPIVAAGGGGEASRASGRLDDVSSGRSRTWRAGFDASWELDLFGGIRRAVESADAGIEALSHDRQALQVSLLAELTTSYAELRTAQARLAIAHGNIRNLRESEALAQRALQRGLGTTADVMQARAEREAAQAQPPVLEADIARLSHAIGVLAGGFPGDWRAALAEPSPVLPVAPALPPSLPSEVIRKRPDLQADERRLAAATAQIGVAEAARFPRFTIPLGIDTTASLIRDLFSGASLAWSAGMQASQTLYDGGYARAGVTAAQANANAAELAYQRDVRLALRDVEDALTSLNSERQRQVSLAAAVADSQQAVDRTTRLYQAGLSAYLPVLIAQRTANQARDSLALSQLGEVHGAISLYKALGAGWQDEP</sequence>
<evidence type="ECO:0000313" key="9">
    <source>
        <dbReference type="EMBL" id="TFY92848.1"/>
    </source>
</evidence>
<dbReference type="RefSeq" id="WP_135309220.1">
    <property type="nucleotide sequence ID" value="NZ_QUZT01000030.1"/>
</dbReference>
<dbReference type="InterPro" id="IPR003423">
    <property type="entry name" value="OMP_efflux"/>
</dbReference>
<evidence type="ECO:0000256" key="1">
    <source>
        <dbReference type="ARBA" id="ARBA00007613"/>
    </source>
</evidence>
<dbReference type="Gene3D" id="1.20.1600.10">
    <property type="entry name" value="Outer membrane efflux proteins (OEP)"/>
    <property type="match status" value="1"/>
</dbReference>
<dbReference type="Proteomes" id="UP000297734">
    <property type="component" value="Unassembled WGS sequence"/>
</dbReference>
<dbReference type="SUPFAM" id="SSF56954">
    <property type="entry name" value="Outer membrane efflux proteins (OEP)"/>
    <property type="match status" value="1"/>
</dbReference>
<protein>
    <submittedName>
        <fullName evidence="9">Efflux transporter outer membrane subunit</fullName>
    </submittedName>
</protein>
<keyword evidence="10" id="KW-1185">Reference proteome</keyword>
<organism evidence="9 10">
    <name type="scientific">Pseudomonas nabeulensis</name>
    <dbReference type="NCBI Taxonomy" id="2293833"/>
    <lineage>
        <taxon>Bacteria</taxon>
        <taxon>Pseudomonadati</taxon>
        <taxon>Pseudomonadota</taxon>
        <taxon>Gammaproteobacteria</taxon>
        <taxon>Pseudomonadales</taxon>
        <taxon>Pseudomonadaceae</taxon>
        <taxon>Pseudomonas</taxon>
    </lineage>
</organism>
<keyword evidence="5 8" id="KW-0564">Palmitate</keyword>
<dbReference type="Pfam" id="PF02321">
    <property type="entry name" value="OEP"/>
    <property type="match status" value="2"/>
</dbReference>
<accession>A0A4Z0B3P7</accession>
<keyword evidence="3 8" id="KW-0812">Transmembrane</keyword>
<dbReference type="OrthoDB" id="9770517at2"/>
<dbReference type="NCBIfam" id="TIGR01845">
    <property type="entry name" value="outer_NodT"/>
    <property type="match status" value="1"/>
</dbReference>
<evidence type="ECO:0000256" key="7">
    <source>
        <dbReference type="ARBA" id="ARBA00023288"/>
    </source>
</evidence>
<dbReference type="Gene3D" id="2.20.200.10">
    <property type="entry name" value="Outer membrane efflux proteins (OEP)"/>
    <property type="match status" value="1"/>
</dbReference>
<evidence type="ECO:0000256" key="6">
    <source>
        <dbReference type="ARBA" id="ARBA00023237"/>
    </source>
</evidence>
<name>A0A4Z0B3P7_9PSED</name>
<keyword evidence="4 8" id="KW-0472">Membrane</keyword>
<comment type="subcellular location">
    <subcellularLocation>
        <location evidence="8">Cell outer membrane</location>
        <topology evidence="8">Lipid-anchor</topology>
    </subcellularLocation>
</comment>
<evidence type="ECO:0000313" key="10">
    <source>
        <dbReference type="Proteomes" id="UP000297734"/>
    </source>
</evidence>
<dbReference type="PANTHER" id="PTHR30203">
    <property type="entry name" value="OUTER MEMBRANE CATION EFFLUX PROTEIN"/>
    <property type="match status" value="1"/>
</dbReference>
<dbReference type="InterPro" id="IPR010131">
    <property type="entry name" value="MdtP/NodT-like"/>
</dbReference>
<evidence type="ECO:0000256" key="8">
    <source>
        <dbReference type="RuleBase" id="RU362097"/>
    </source>
</evidence>
<dbReference type="EMBL" id="QUZT01000030">
    <property type="protein sequence ID" value="TFY92848.1"/>
    <property type="molecule type" value="Genomic_DNA"/>
</dbReference>
<keyword evidence="6" id="KW-0998">Cell outer membrane</keyword>
<evidence type="ECO:0000256" key="5">
    <source>
        <dbReference type="ARBA" id="ARBA00023139"/>
    </source>
</evidence>
<dbReference type="AlphaFoldDB" id="A0A4Z0B3P7"/>
<evidence type="ECO:0000256" key="4">
    <source>
        <dbReference type="ARBA" id="ARBA00023136"/>
    </source>
</evidence>